<evidence type="ECO:0000256" key="1">
    <source>
        <dbReference type="ARBA" id="ARBA00004370"/>
    </source>
</evidence>
<dbReference type="Pfam" id="PF10328">
    <property type="entry name" value="7TM_GPCR_Srx"/>
    <property type="match status" value="1"/>
</dbReference>
<dbReference type="PANTHER" id="PTHR22718">
    <property type="entry name" value="SERPENTINE RECEPTOR, CLASS X"/>
    <property type="match status" value="1"/>
</dbReference>
<dbReference type="Gene3D" id="1.20.1070.10">
    <property type="entry name" value="Rhodopsin 7-helix transmembrane proteins"/>
    <property type="match status" value="1"/>
</dbReference>
<dbReference type="Proteomes" id="UP000887566">
    <property type="component" value="Unplaced"/>
</dbReference>
<feature type="domain" description="G-protein coupled receptors family 1 profile" evidence="6">
    <location>
        <begin position="23"/>
        <end position="206"/>
    </location>
</feature>
<evidence type="ECO:0000313" key="8">
    <source>
        <dbReference type="WBParaSite" id="PSAMB.scaffold3763size16975.g22443.t1"/>
    </source>
</evidence>
<organism evidence="7 8">
    <name type="scientific">Plectus sambesii</name>
    <dbReference type="NCBI Taxonomy" id="2011161"/>
    <lineage>
        <taxon>Eukaryota</taxon>
        <taxon>Metazoa</taxon>
        <taxon>Ecdysozoa</taxon>
        <taxon>Nematoda</taxon>
        <taxon>Chromadorea</taxon>
        <taxon>Plectida</taxon>
        <taxon>Plectina</taxon>
        <taxon>Plectoidea</taxon>
        <taxon>Plectidae</taxon>
        <taxon>Plectus</taxon>
    </lineage>
</organism>
<feature type="transmembrane region" description="Helical" evidence="5">
    <location>
        <begin position="129"/>
        <end position="150"/>
    </location>
</feature>
<protein>
    <submittedName>
        <fullName evidence="8">G-protein coupled receptors family 1 profile domain-containing protein</fullName>
    </submittedName>
</protein>
<comment type="subcellular location">
    <subcellularLocation>
        <location evidence="1">Membrane</location>
    </subcellularLocation>
</comment>
<evidence type="ECO:0000256" key="4">
    <source>
        <dbReference type="ARBA" id="ARBA00023136"/>
    </source>
</evidence>
<feature type="transmembrane region" description="Helical" evidence="5">
    <location>
        <begin position="87"/>
        <end position="108"/>
    </location>
</feature>
<proteinExistence type="predicted"/>
<name>A0A914WE38_9BILA</name>
<evidence type="ECO:0000256" key="2">
    <source>
        <dbReference type="ARBA" id="ARBA00022692"/>
    </source>
</evidence>
<reference evidence="8" key="1">
    <citation type="submission" date="2022-11" db="UniProtKB">
        <authorList>
            <consortium name="WormBaseParasite"/>
        </authorList>
    </citation>
    <scope>IDENTIFICATION</scope>
</reference>
<keyword evidence="4 5" id="KW-0472">Membrane</keyword>
<dbReference type="WBParaSite" id="PSAMB.scaffold3763size16975.g22443.t1">
    <property type="protein sequence ID" value="PSAMB.scaffold3763size16975.g22443.t1"/>
    <property type="gene ID" value="PSAMB.scaffold3763size16975.g22443"/>
</dbReference>
<evidence type="ECO:0000256" key="5">
    <source>
        <dbReference type="SAM" id="Phobius"/>
    </source>
</evidence>
<keyword evidence="2 5" id="KW-0812">Transmembrane</keyword>
<evidence type="ECO:0000313" key="7">
    <source>
        <dbReference type="Proteomes" id="UP000887566"/>
    </source>
</evidence>
<feature type="transmembrane region" description="Helical" evidence="5">
    <location>
        <begin position="6"/>
        <end position="31"/>
    </location>
</feature>
<keyword evidence="7" id="KW-1185">Reference proteome</keyword>
<accession>A0A914WE38</accession>
<dbReference type="GO" id="GO:0016020">
    <property type="term" value="C:membrane"/>
    <property type="evidence" value="ECO:0007669"/>
    <property type="project" value="UniProtKB-SubCell"/>
</dbReference>
<dbReference type="SUPFAM" id="SSF81321">
    <property type="entry name" value="Family A G protein-coupled receptor-like"/>
    <property type="match status" value="1"/>
</dbReference>
<sequence>MMSIGSLLVGGLLGIASLCAFFLNIFVLIVMIKGGFLASGSNVMYLMAFNLLVSDTFQLSVHLLYQAPVAVLQEDIHPPVDIDLSRVGGFISLWMWNNGGIMLTLLSLNRLVQICYPEFAWMFNRNKTMLLCATVWPCCLLLTIISQYILPCCEFVVSYSVYSYAYRAVPNTTNYSLKFVDTPSNFLCTVAVLINYSVVKVAILSF</sequence>
<evidence type="ECO:0000256" key="3">
    <source>
        <dbReference type="ARBA" id="ARBA00022989"/>
    </source>
</evidence>
<evidence type="ECO:0000259" key="6">
    <source>
        <dbReference type="PROSITE" id="PS50262"/>
    </source>
</evidence>
<keyword evidence="3 5" id="KW-1133">Transmembrane helix</keyword>
<dbReference type="PROSITE" id="PS50262">
    <property type="entry name" value="G_PROTEIN_RECEP_F1_2"/>
    <property type="match status" value="1"/>
</dbReference>
<dbReference type="AlphaFoldDB" id="A0A914WE38"/>
<dbReference type="InterPro" id="IPR017452">
    <property type="entry name" value="GPCR_Rhodpsn_7TM"/>
</dbReference>
<dbReference type="InterPro" id="IPR019430">
    <property type="entry name" value="7TM_GPCR_serpentine_rcpt_Srx"/>
</dbReference>
<dbReference type="PANTHER" id="PTHR22718:SF11">
    <property type="entry name" value="7TM GPCR SERPENTINE RECEPTOR CLASS X (SRX) DOMAIN-CONTAINING PROTEIN"/>
    <property type="match status" value="1"/>
</dbReference>